<dbReference type="OrthoDB" id="4847360at2759"/>
<feature type="compositionally biased region" description="Basic and acidic residues" evidence="1">
    <location>
        <begin position="301"/>
        <end position="317"/>
    </location>
</feature>
<organism evidence="3 4">
    <name type="scientific">Puccinia sorghi</name>
    <dbReference type="NCBI Taxonomy" id="27349"/>
    <lineage>
        <taxon>Eukaryota</taxon>
        <taxon>Fungi</taxon>
        <taxon>Dikarya</taxon>
        <taxon>Basidiomycota</taxon>
        <taxon>Pucciniomycotina</taxon>
        <taxon>Pucciniomycetes</taxon>
        <taxon>Pucciniales</taxon>
        <taxon>Pucciniaceae</taxon>
        <taxon>Puccinia</taxon>
    </lineage>
</organism>
<evidence type="ECO:0000313" key="3">
    <source>
        <dbReference type="EMBL" id="KNZ57884.1"/>
    </source>
</evidence>
<dbReference type="EMBL" id="LAVV01006893">
    <property type="protein sequence ID" value="KNZ57884.1"/>
    <property type="molecule type" value="Genomic_DNA"/>
</dbReference>
<keyword evidence="4" id="KW-1185">Reference proteome</keyword>
<gene>
    <name evidence="3" type="ORF">VP01_204g9</name>
</gene>
<feature type="region of interest" description="Disordered" evidence="1">
    <location>
        <begin position="301"/>
        <end position="349"/>
    </location>
</feature>
<feature type="region of interest" description="Disordered" evidence="1">
    <location>
        <begin position="1"/>
        <end position="100"/>
    </location>
</feature>
<feature type="compositionally biased region" description="Polar residues" evidence="1">
    <location>
        <begin position="1"/>
        <end position="13"/>
    </location>
</feature>
<evidence type="ECO:0000259" key="2">
    <source>
        <dbReference type="Pfam" id="PF19259"/>
    </source>
</evidence>
<comment type="caution">
    <text evidence="3">The sequence shown here is derived from an EMBL/GenBank/DDBJ whole genome shotgun (WGS) entry which is preliminary data.</text>
</comment>
<sequence length="401" mass="44814">MQRTPIRTRSQGPAQHLLDPDIDRRQRLSPSDLRGSLEPVPSSTRNRGESIIDPMSQIPDSPDSPSRGRSQSTRRQASRHNPPTDSNESDPPPDEPTQVEEPTDLLLKLLQAIGKSGNGGPKFRTPGMKPPDKFDGETSSKLRGFLQSCKLLFSNDPSTFAADRQKVLYAASYLSGRAAQWFEPYLDLLDNKSPTCILNNWDRFEQQLFTLFGDPNEVRNAEFELNSLAMKENGKASTYISQFRTLQSRVDWNDAAFAFHFRKGLPSRITDQLALTGQRLNTLQQLIDRTIELDNCYHDKVRNNKKSDSSSKQDDASKNSQKSSKKSSNVKTPTSSTPKSSSSKSKIPADIVAVLNKEGNLKADERARREKEGLCMYCGGKHELDTCAKKIAREAAKQAKK</sequence>
<protein>
    <recommendedName>
        <fullName evidence="2">Ty3 transposon capsid-like protein domain-containing protein</fullName>
    </recommendedName>
</protein>
<feature type="region of interest" description="Disordered" evidence="1">
    <location>
        <begin position="116"/>
        <end position="138"/>
    </location>
</feature>
<evidence type="ECO:0000256" key="1">
    <source>
        <dbReference type="SAM" id="MobiDB-lite"/>
    </source>
</evidence>
<reference evidence="3 4" key="1">
    <citation type="submission" date="2015-08" db="EMBL/GenBank/DDBJ databases">
        <title>Next Generation Sequencing and Analysis of the Genome of Puccinia sorghi L Schw, the Causal Agent of Maize Common Rust.</title>
        <authorList>
            <person name="Rochi L."/>
            <person name="Burguener G."/>
            <person name="Darino M."/>
            <person name="Turjanski A."/>
            <person name="Kreff E."/>
            <person name="Dieguez M.J."/>
            <person name="Sacco F."/>
        </authorList>
    </citation>
    <scope>NUCLEOTIDE SEQUENCE [LARGE SCALE GENOMIC DNA]</scope>
    <source>
        <strain evidence="3 4">RO10H11247</strain>
    </source>
</reference>
<evidence type="ECO:0000313" key="4">
    <source>
        <dbReference type="Proteomes" id="UP000037035"/>
    </source>
</evidence>
<proteinExistence type="predicted"/>
<feature type="compositionally biased region" description="Low complexity" evidence="1">
    <location>
        <begin position="318"/>
        <end position="346"/>
    </location>
</feature>
<feature type="domain" description="Ty3 transposon capsid-like protein" evidence="2">
    <location>
        <begin position="129"/>
        <end position="316"/>
    </location>
</feature>
<name>A0A0L6VB12_9BASI</name>
<dbReference type="Proteomes" id="UP000037035">
    <property type="component" value="Unassembled WGS sequence"/>
</dbReference>
<accession>A0A0L6VB12</accession>
<dbReference type="VEuPathDB" id="FungiDB:VP01_204g9"/>
<dbReference type="STRING" id="27349.A0A0L6VB12"/>
<dbReference type="PANTHER" id="PTHR15503">
    <property type="entry name" value="LDOC1 RELATED"/>
    <property type="match status" value="1"/>
</dbReference>
<dbReference type="Pfam" id="PF19259">
    <property type="entry name" value="Ty3_capsid"/>
    <property type="match status" value="1"/>
</dbReference>
<feature type="compositionally biased region" description="Acidic residues" evidence="1">
    <location>
        <begin position="87"/>
        <end position="100"/>
    </location>
</feature>
<dbReference type="AlphaFoldDB" id="A0A0L6VB12"/>
<dbReference type="InterPro" id="IPR032567">
    <property type="entry name" value="RTL1-rel"/>
</dbReference>
<dbReference type="InterPro" id="IPR045358">
    <property type="entry name" value="Ty3_capsid"/>
</dbReference>
<dbReference type="PANTHER" id="PTHR15503:SF22">
    <property type="entry name" value="TRANSPOSON TY3-I GAG POLYPROTEIN"/>
    <property type="match status" value="1"/>
</dbReference>